<evidence type="ECO:0000256" key="9">
    <source>
        <dbReference type="RuleBase" id="RU003357"/>
    </source>
</evidence>
<feature type="domain" description="TonB-dependent receptor plug" evidence="12">
    <location>
        <begin position="64"/>
        <end position="184"/>
    </location>
</feature>
<comment type="caution">
    <text evidence="13">The sequence shown here is derived from an EMBL/GenBank/DDBJ whole genome shotgun (WGS) entry which is preliminary data.</text>
</comment>
<dbReference type="InterPro" id="IPR000531">
    <property type="entry name" value="Beta-barrel_TonB"/>
</dbReference>
<feature type="chain" id="PRO_5047281829" evidence="10">
    <location>
        <begin position="32"/>
        <end position="820"/>
    </location>
</feature>
<evidence type="ECO:0000313" key="13">
    <source>
        <dbReference type="EMBL" id="GGA31005.1"/>
    </source>
</evidence>
<evidence type="ECO:0000256" key="3">
    <source>
        <dbReference type="ARBA" id="ARBA00022452"/>
    </source>
</evidence>
<keyword evidence="13" id="KW-0675">Receptor</keyword>
<evidence type="ECO:0000256" key="10">
    <source>
        <dbReference type="SAM" id="SignalP"/>
    </source>
</evidence>
<comment type="subcellular location">
    <subcellularLocation>
        <location evidence="1 8">Cell outer membrane</location>
        <topology evidence="1 8">Multi-pass membrane protein</topology>
    </subcellularLocation>
</comment>
<keyword evidence="3 8" id="KW-1134">Transmembrane beta strand</keyword>
<dbReference type="Gene3D" id="2.170.130.10">
    <property type="entry name" value="TonB-dependent receptor, plug domain"/>
    <property type="match status" value="1"/>
</dbReference>
<accession>A0ABQ1FWR0</accession>
<dbReference type="Gene3D" id="2.40.170.20">
    <property type="entry name" value="TonB-dependent receptor, beta-barrel domain"/>
    <property type="match status" value="1"/>
</dbReference>
<proteinExistence type="inferred from homology"/>
<name>A0ABQ1FWR0_9GAMM</name>
<sequence length="820" mass="89363">MPIGLYSSSFRRHALWLSVTSALLCAPLAHAQDTSSSSTQDNTTTKQLQQVVVTGTRSTTRTVDDSLAPIDVLTPKDLASTGAGDLATALNRLLPSLDFPHPAINDGNDALRPATLRGLSPDDVLVLVNGKRYHTSSLVNYNESVGRGSAPVDLNSIPMAAIDHIEVLRDGASAQYGSDAIAGVINIILKGAPGAGKNSIDVYGGVMDVGDGANNGVEGSVAIPLGGEQGKAPGWMRFSWNYQSVMNTNRAENTDPTFNYPPRDFVNTPYPPPTPYQRYGEPAEKVYQGVLNMEYNLGDGVQLYGNLIMGKRDVTSNGYWRMWNNPDRNVIAVYPDGFLPHIVNPTRDYQGTLGLKGQAWGWNWDLSGTYGENDLTFDITNSINTNLYYSTGSSPTSFFSGRYATKLGVLNFDASREFSPSFLKNGMTVAWGVEYKKDEYDVGAGDPASYYFNPNTLDPSGNVYPGGSQVWPGITPDLAGNFSRHNYAAYVDLESDITDKFSAGAAARYENYSGGVGSVVSGKLSGRYQVTDTFALRATASNGFRAPSMAQVNYSSTVTLVSNGQLVQVGTLRPNNPLAIAYGAKPLTPEKSSNYSIGAVFTPMDPLNATLDIYQIRIWHQILYSDPLTNTNPNFPQIAQLQFFVNGGDTRTRGADLVVNYNQELGDWGRLNNGISANYNQVHIESITNPALLGPYNQGLLTKGTPRTKYVLYSDWQKSGWDVHADFTRYGSVTDVSDPAIGLVGQKFAPRWLLNLSVNYSLEHWIFAAGVDNVTNQYPTKVALTNNGGYEDRANGLQYSALSPFGFDGRYWYGKVTYRW</sequence>
<feature type="domain" description="TonB-dependent receptor-like beta-barrel" evidence="11">
    <location>
        <begin position="315"/>
        <end position="774"/>
    </location>
</feature>
<keyword evidence="5 9" id="KW-0798">TonB box</keyword>
<dbReference type="EMBL" id="BMJA01000001">
    <property type="protein sequence ID" value="GGA31005.1"/>
    <property type="molecule type" value="Genomic_DNA"/>
</dbReference>
<reference evidence="14" key="1">
    <citation type="journal article" date="2019" name="Int. J. Syst. Evol. Microbiol.">
        <title>The Global Catalogue of Microorganisms (GCM) 10K type strain sequencing project: providing services to taxonomists for standard genome sequencing and annotation.</title>
        <authorList>
            <consortium name="The Broad Institute Genomics Platform"/>
            <consortium name="The Broad Institute Genome Sequencing Center for Infectious Disease"/>
            <person name="Wu L."/>
            <person name="Ma J."/>
        </authorList>
    </citation>
    <scope>NUCLEOTIDE SEQUENCE [LARGE SCALE GENOMIC DNA]</scope>
    <source>
        <strain evidence="14">CGMCC 1.15439</strain>
    </source>
</reference>
<dbReference type="InterPro" id="IPR037066">
    <property type="entry name" value="Plug_dom_sf"/>
</dbReference>
<evidence type="ECO:0000256" key="1">
    <source>
        <dbReference type="ARBA" id="ARBA00004571"/>
    </source>
</evidence>
<evidence type="ECO:0000256" key="5">
    <source>
        <dbReference type="ARBA" id="ARBA00023077"/>
    </source>
</evidence>
<keyword evidence="2 8" id="KW-0813">Transport</keyword>
<evidence type="ECO:0000256" key="6">
    <source>
        <dbReference type="ARBA" id="ARBA00023136"/>
    </source>
</evidence>
<dbReference type="PROSITE" id="PS52016">
    <property type="entry name" value="TONB_DEPENDENT_REC_3"/>
    <property type="match status" value="1"/>
</dbReference>
<evidence type="ECO:0000256" key="8">
    <source>
        <dbReference type="PROSITE-ProRule" id="PRU01360"/>
    </source>
</evidence>
<comment type="similarity">
    <text evidence="8 9">Belongs to the TonB-dependent receptor family.</text>
</comment>
<dbReference type="Pfam" id="PF00593">
    <property type="entry name" value="TonB_dep_Rec_b-barrel"/>
    <property type="match status" value="1"/>
</dbReference>
<dbReference type="Pfam" id="PF07715">
    <property type="entry name" value="Plug"/>
    <property type="match status" value="1"/>
</dbReference>
<dbReference type="PANTHER" id="PTHR47234:SF3">
    <property type="entry name" value="SECRETIN_TONB SHORT N-TERMINAL DOMAIN-CONTAINING PROTEIN"/>
    <property type="match status" value="1"/>
</dbReference>
<keyword evidence="7 8" id="KW-0998">Cell outer membrane</keyword>
<keyword evidence="14" id="KW-1185">Reference proteome</keyword>
<dbReference type="PANTHER" id="PTHR47234">
    <property type="match status" value="1"/>
</dbReference>
<feature type="signal peptide" evidence="10">
    <location>
        <begin position="1"/>
        <end position="31"/>
    </location>
</feature>
<protein>
    <submittedName>
        <fullName evidence="13">Ferric enterobactin receptor</fullName>
    </submittedName>
</protein>
<dbReference type="Proteomes" id="UP000620046">
    <property type="component" value="Unassembled WGS sequence"/>
</dbReference>
<dbReference type="SUPFAM" id="SSF56935">
    <property type="entry name" value="Porins"/>
    <property type="match status" value="1"/>
</dbReference>
<evidence type="ECO:0000256" key="7">
    <source>
        <dbReference type="ARBA" id="ARBA00023237"/>
    </source>
</evidence>
<keyword evidence="4 8" id="KW-0812">Transmembrane</keyword>
<keyword evidence="10" id="KW-0732">Signal</keyword>
<evidence type="ECO:0000313" key="14">
    <source>
        <dbReference type="Proteomes" id="UP000620046"/>
    </source>
</evidence>
<dbReference type="InterPro" id="IPR036942">
    <property type="entry name" value="Beta-barrel_TonB_sf"/>
</dbReference>
<dbReference type="InterPro" id="IPR012910">
    <property type="entry name" value="Plug_dom"/>
</dbReference>
<evidence type="ECO:0000256" key="2">
    <source>
        <dbReference type="ARBA" id="ARBA00022448"/>
    </source>
</evidence>
<keyword evidence="6 8" id="KW-0472">Membrane</keyword>
<gene>
    <name evidence="13" type="primary">bfeA</name>
    <name evidence="13" type="ORF">GCM10010981_20060</name>
</gene>
<dbReference type="CDD" id="cd01347">
    <property type="entry name" value="ligand_gated_channel"/>
    <property type="match status" value="1"/>
</dbReference>
<dbReference type="RefSeq" id="WP_188794055.1">
    <property type="nucleotide sequence ID" value="NZ_BMJA01000001.1"/>
</dbReference>
<evidence type="ECO:0000259" key="12">
    <source>
        <dbReference type="Pfam" id="PF07715"/>
    </source>
</evidence>
<dbReference type="InterPro" id="IPR039426">
    <property type="entry name" value="TonB-dep_rcpt-like"/>
</dbReference>
<organism evidence="13 14">
    <name type="scientific">Dyella nitratireducens</name>
    <dbReference type="NCBI Taxonomy" id="1849580"/>
    <lineage>
        <taxon>Bacteria</taxon>
        <taxon>Pseudomonadati</taxon>
        <taxon>Pseudomonadota</taxon>
        <taxon>Gammaproteobacteria</taxon>
        <taxon>Lysobacterales</taxon>
        <taxon>Rhodanobacteraceae</taxon>
        <taxon>Dyella</taxon>
    </lineage>
</organism>
<evidence type="ECO:0000256" key="4">
    <source>
        <dbReference type="ARBA" id="ARBA00022692"/>
    </source>
</evidence>
<evidence type="ECO:0000259" key="11">
    <source>
        <dbReference type="Pfam" id="PF00593"/>
    </source>
</evidence>